<dbReference type="AlphaFoldDB" id="A0A8J3EGZ4"/>
<evidence type="ECO:0000313" key="1">
    <source>
        <dbReference type="EMBL" id="GGG74793.1"/>
    </source>
</evidence>
<protein>
    <submittedName>
        <fullName evidence="1">Uncharacterized protein</fullName>
    </submittedName>
</protein>
<sequence>MDAQRQKHHFGVGRQRLPVKRHGCTVKVDTPVPLRDECAADLFKPVTRGRCRLPGQFLGN</sequence>
<gene>
    <name evidence="1" type="ORF">GCM10011415_24130</name>
</gene>
<name>A0A8J3EGZ4_9RHOB</name>
<proteinExistence type="predicted"/>
<accession>A0A8J3EGZ4</accession>
<dbReference type="Proteomes" id="UP000617145">
    <property type="component" value="Unassembled WGS sequence"/>
</dbReference>
<reference evidence="1" key="2">
    <citation type="submission" date="2020-09" db="EMBL/GenBank/DDBJ databases">
        <authorList>
            <person name="Sun Q."/>
            <person name="Zhou Y."/>
        </authorList>
    </citation>
    <scope>NUCLEOTIDE SEQUENCE</scope>
    <source>
        <strain evidence="1">CGMCC 1.15762</strain>
    </source>
</reference>
<keyword evidence="2" id="KW-1185">Reference proteome</keyword>
<evidence type="ECO:0000313" key="2">
    <source>
        <dbReference type="Proteomes" id="UP000617145"/>
    </source>
</evidence>
<reference evidence="1" key="1">
    <citation type="journal article" date="2014" name="Int. J. Syst. Evol. Microbiol.">
        <title>Complete genome sequence of Corynebacterium casei LMG S-19264T (=DSM 44701T), isolated from a smear-ripened cheese.</title>
        <authorList>
            <consortium name="US DOE Joint Genome Institute (JGI-PGF)"/>
            <person name="Walter F."/>
            <person name="Albersmeier A."/>
            <person name="Kalinowski J."/>
            <person name="Ruckert C."/>
        </authorList>
    </citation>
    <scope>NUCLEOTIDE SEQUENCE</scope>
    <source>
        <strain evidence="1">CGMCC 1.15762</strain>
    </source>
</reference>
<dbReference type="EMBL" id="BMJV01000004">
    <property type="protein sequence ID" value="GGG74793.1"/>
    <property type="molecule type" value="Genomic_DNA"/>
</dbReference>
<comment type="caution">
    <text evidence="1">The sequence shown here is derived from an EMBL/GenBank/DDBJ whole genome shotgun (WGS) entry which is preliminary data.</text>
</comment>
<organism evidence="1 2">
    <name type="scientific">Salipiger pallidus</name>
    <dbReference type="NCBI Taxonomy" id="1775170"/>
    <lineage>
        <taxon>Bacteria</taxon>
        <taxon>Pseudomonadati</taxon>
        <taxon>Pseudomonadota</taxon>
        <taxon>Alphaproteobacteria</taxon>
        <taxon>Rhodobacterales</taxon>
        <taxon>Roseobacteraceae</taxon>
        <taxon>Salipiger</taxon>
    </lineage>
</organism>